<evidence type="ECO:0000313" key="4">
    <source>
        <dbReference type="Proteomes" id="UP001302367"/>
    </source>
</evidence>
<dbReference type="InterPro" id="IPR011333">
    <property type="entry name" value="SKP1/BTB/POZ_sf"/>
</dbReference>
<dbReference type="EMBL" id="CP134185">
    <property type="protein sequence ID" value="WPA99266.1"/>
    <property type="molecule type" value="Genomic_DNA"/>
</dbReference>
<dbReference type="Gene3D" id="3.30.710.10">
    <property type="entry name" value="Potassium Channel Kv1.1, Chain A"/>
    <property type="match status" value="1"/>
</dbReference>
<gene>
    <name evidence="1" type="ORF">CB0940_06614</name>
    <name evidence="2" type="ORF">RHO25_003883</name>
</gene>
<proteinExistence type="predicted"/>
<evidence type="ECO:0000313" key="2">
    <source>
        <dbReference type="EMBL" id="WPA99266.1"/>
    </source>
</evidence>
<evidence type="ECO:0008006" key="5">
    <source>
        <dbReference type="Google" id="ProtNLM"/>
    </source>
</evidence>
<name>A0A2G5HYK0_CERBT</name>
<evidence type="ECO:0000313" key="1">
    <source>
        <dbReference type="EMBL" id="PIA97625.1"/>
    </source>
</evidence>
<reference evidence="1 3" key="1">
    <citation type="submission" date="2015-10" db="EMBL/GenBank/DDBJ databases">
        <title>The cercosporin biosynthetic gene cluster was horizontally transferred to several fungal lineages and shown to be expanded in Cercospora beticola based on microsynteny with recipient genomes.</title>
        <authorList>
            <person name="De Jonge R."/>
            <person name="Ebert M.K."/>
            <person name="Suttle J.C."/>
            <person name="Jurick Ii W.M."/>
            <person name="Secor G.A."/>
            <person name="Thomma B.P."/>
            <person name="Van De Peer Y."/>
            <person name="Bolton M.D."/>
        </authorList>
    </citation>
    <scope>NUCLEOTIDE SEQUENCE [LARGE SCALE GENOMIC DNA]</scope>
    <source>
        <strain evidence="1 3">09-40</strain>
    </source>
</reference>
<dbReference type="SUPFAM" id="SSF54695">
    <property type="entry name" value="POZ domain"/>
    <property type="match status" value="1"/>
</dbReference>
<evidence type="ECO:0000313" key="3">
    <source>
        <dbReference type="Proteomes" id="UP000230605"/>
    </source>
</evidence>
<dbReference type="OrthoDB" id="3633414at2759"/>
<reference evidence="2 4" key="2">
    <citation type="submission" date="2023-09" db="EMBL/GenBank/DDBJ databases">
        <title>Complete-Gapless Cercospora beticola genome.</title>
        <authorList>
            <person name="Wyatt N.A."/>
            <person name="Spanner R.E."/>
            <person name="Bolton M.D."/>
        </authorList>
    </citation>
    <scope>NUCLEOTIDE SEQUENCE [LARGE SCALE GENOMIC DNA]</scope>
    <source>
        <strain evidence="2">Cb09-40</strain>
    </source>
</reference>
<keyword evidence="4" id="KW-1185">Reference proteome</keyword>
<protein>
    <recommendedName>
        <fullName evidence="5">BTB domain-containing protein</fullName>
    </recommendedName>
</protein>
<organism evidence="1 3">
    <name type="scientific">Cercospora beticola</name>
    <name type="common">Sugarbeet leaf spot fungus</name>
    <dbReference type="NCBI Taxonomy" id="122368"/>
    <lineage>
        <taxon>Eukaryota</taxon>
        <taxon>Fungi</taxon>
        <taxon>Dikarya</taxon>
        <taxon>Ascomycota</taxon>
        <taxon>Pezizomycotina</taxon>
        <taxon>Dothideomycetes</taxon>
        <taxon>Dothideomycetidae</taxon>
        <taxon>Mycosphaerellales</taxon>
        <taxon>Mycosphaerellaceae</taxon>
        <taxon>Cercospora</taxon>
    </lineage>
</organism>
<dbReference type="AlphaFoldDB" id="A0A2G5HYK0"/>
<dbReference type="Proteomes" id="UP001302367">
    <property type="component" value="Chromosome 2"/>
</dbReference>
<accession>A0A2G5HYK0</accession>
<dbReference type="EMBL" id="LKMD01000102">
    <property type="protein sequence ID" value="PIA97625.1"/>
    <property type="molecule type" value="Genomic_DNA"/>
</dbReference>
<dbReference type="CDD" id="cd18186">
    <property type="entry name" value="BTB_POZ_ZBTB_KLHL-like"/>
    <property type="match status" value="1"/>
</dbReference>
<dbReference type="Proteomes" id="UP000230605">
    <property type="component" value="Chromosome 2"/>
</dbReference>
<sequence>MADTAANENETRRVDITADGDLILVIADSFELRVHSFILKTNSPVFNVMLGPHWLEGQSLANISSTTPGTLKLPDDDSEAMKYLCLMLHNRHDELMIPPSHTLLLEIAKAADKYRCISSTRLIFELWISRLANLKYYEIEYSHLATAYILEDAAVFEDLSRQVLMKASPHEFRTFCKSANGGDDFGIVAAFMLRYALLRNIVVGGVDRMVEEMCKLLGPDMKHYVDNIPGITDEDAKQFVRRRRGGLPKFCDYYQKMTGEHLALFAEARIWPNCRAEGLESLIQKLKHFKLPEIHFDDGQCMREDFWEDNWFISDLPPALAALKAIADHVDTALCVHCVRSADGAGCAEHQGLRVIPSLSKQTLMTVHLEQVRFEYGDL</sequence>